<dbReference type="FunFam" id="3.40.50.1820:FF:000029">
    <property type="entry name" value="Acetylcholinesterase"/>
    <property type="match status" value="1"/>
</dbReference>
<dbReference type="GO" id="GO:0005615">
    <property type="term" value="C:extracellular space"/>
    <property type="evidence" value="ECO:0007669"/>
    <property type="project" value="TreeGrafter"/>
</dbReference>
<dbReference type="PROSITE" id="PS00941">
    <property type="entry name" value="CARBOXYLESTERASE_B_2"/>
    <property type="match status" value="1"/>
</dbReference>
<feature type="active site" description="Acyl-ester intermediate" evidence="5">
    <location>
        <position position="291"/>
    </location>
</feature>
<evidence type="ECO:0000259" key="7">
    <source>
        <dbReference type="Pfam" id="PF00135"/>
    </source>
</evidence>
<dbReference type="Pfam" id="PF00135">
    <property type="entry name" value="COesterase"/>
    <property type="match status" value="1"/>
</dbReference>
<evidence type="ECO:0000256" key="2">
    <source>
        <dbReference type="ARBA" id="ARBA00022487"/>
    </source>
</evidence>
<feature type="active site" description="Charge relay system" evidence="5">
    <location>
        <position position="527"/>
    </location>
</feature>
<dbReference type="Gene3D" id="3.40.50.1820">
    <property type="entry name" value="alpha/beta hydrolase"/>
    <property type="match status" value="1"/>
</dbReference>
<dbReference type="InterPro" id="IPR019819">
    <property type="entry name" value="Carboxylesterase_B_CS"/>
</dbReference>
<comment type="caution">
    <text evidence="8">The sequence shown here is derived from an EMBL/GenBank/DDBJ whole genome shotgun (WGS) entry which is preliminary data.</text>
</comment>
<dbReference type="InterPro" id="IPR050654">
    <property type="entry name" value="AChE-related_enzymes"/>
</dbReference>
<dbReference type="GO" id="GO:0006581">
    <property type="term" value="P:acetylcholine catabolic process"/>
    <property type="evidence" value="ECO:0007669"/>
    <property type="project" value="TreeGrafter"/>
</dbReference>
<keyword evidence="4" id="KW-1015">Disulfide bond</keyword>
<evidence type="ECO:0000256" key="4">
    <source>
        <dbReference type="ARBA" id="ARBA00023157"/>
    </source>
</evidence>
<feature type="active site" description="Charge relay system" evidence="5">
    <location>
        <position position="420"/>
    </location>
</feature>
<gene>
    <name evidence="8" type="ORF">PoB_005537800</name>
</gene>
<feature type="domain" description="Carboxylesterase type B" evidence="7">
    <location>
        <begin position="81"/>
        <end position="610"/>
    </location>
</feature>
<dbReference type="InterPro" id="IPR000997">
    <property type="entry name" value="Cholinesterase"/>
</dbReference>
<dbReference type="GO" id="GO:0003990">
    <property type="term" value="F:acetylcholinesterase activity"/>
    <property type="evidence" value="ECO:0007669"/>
    <property type="project" value="TreeGrafter"/>
</dbReference>
<keyword evidence="3 8" id="KW-0378">Hydrolase</keyword>
<evidence type="ECO:0000256" key="1">
    <source>
        <dbReference type="ARBA" id="ARBA00005964"/>
    </source>
</evidence>
<reference evidence="8 9" key="1">
    <citation type="journal article" date="2021" name="Elife">
        <title>Chloroplast acquisition without the gene transfer in kleptoplastic sea slugs, Plakobranchus ocellatus.</title>
        <authorList>
            <person name="Maeda T."/>
            <person name="Takahashi S."/>
            <person name="Yoshida T."/>
            <person name="Shimamura S."/>
            <person name="Takaki Y."/>
            <person name="Nagai Y."/>
            <person name="Toyoda A."/>
            <person name="Suzuki Y."/>
            <person name="Arimoto A."/>
            <person name="Ishii H."/>
            <person name="Satoh N."/>
            <person name="Nishiyama T."/>
            <person name="Hasebe M."/>
            <person name="Maruyama T."/>
            <person name="Minagawa J."/>
            <person name="Obokata J."/>
            <person name="Shigenobu S."/>
        </authorList>
    </citation>
    <scope>NUCLEOTIDE SEQUENCE [LARGE SCALE GENOMIC DNA]</scope>
</reference>
<keyword evidence="6" id="KW-0812">Transmembrane</keyword>
<accession>A0AAV4CD39</accession>
<dbReference type="AlphaFoldDB" id="A0AAV4CD39"/>
<keyword evidence="6" id="KW-0472">Membrane</keyword>
<evidence type="ECO:0000256" key="5">
    <source>
        <dbReference type="PIRSR" id="PIRSR600997-1"/>
    </source>
</evidence>
<dbReference type="PANTHER" id="PTHR43918">
    <property type="entry name" value="ACETYLCHOLINESTERASE"/>
    <property type="match status" value="1"/>
</dbReference>
<dbReference type="SUPFAM" id="SSF53474">
    <property type="entry name" value="alpha/beta-Hydrolases"/>
    <property type="match status" value="1"/>
</dbReference>
<dbReference type="GO" id="GO:0019695">
    <property type="term" value="P:choline metabolic process"/>
    <property type="evidence" value="ECO:0007669"/>
    <property type="project" value="TreeGrafter"/>
</dbReference>
<dbReference type="Proteomes" id="UP000735302">
    <property type="component" value="Unassembled WGS sequence"/>
</dbReference>
<keyword evidence="2" id="KW-0719">Serine esterase</keyword>
<evidence type="ECO:0000256" key="3">
    <source>
        <dbReference type="ARBA" id="ARBA00022801"/>
    </source>
</evidence>
<organism evidence="8 9">
    <name type="scientific">Plakobranchus ocellatus</name>
    <dbReference type="NCBI Taxonomy" id="259542"/>
    <lineage>
        <taxon>Eukaryota</taxon>
        <taxon>Metazoa</taxon>
        <taxon>Spiralia</taxon>
        <taxon>Lophotrochozoa</taxon>
        <taxon>Mollusca</taxon>
        <taxon>Gastropoda</taxon>
        <taxon>Heterobranchia</taxon>
        <taxon>Euthyneura</taxon>
        <taxon>Panpulmonata</taxon>
        <taxon>Sacoglossa</taxon>
        <taxon>Placobranchoidea</taxon>
        <taxon>Plakobranchidae</taxon>
        <taxon>Plakobranchus</taxon>
    </lineage>
</organism>
<protein>
    <submittedName>
        <fullName evidence="8">Carboxylic ester hydrolase</fullName>
    </submittedName>
</protein>
<feature type="transmembrane region" description="Helical" evidence="6">
    <location>
        <begin position="20"/>
        <end position="42"/>
    </location>
</feature>
<evidence type="ECO:0000256" key="6">
    <source>
        <dbReference type="SAM" id="Phobius"/>
    </source>
</evidence>
<dbReference type="EMBL" id="BLXT01006084">
    <property type="protein sequence ID" value="GFO28873.1"/>
    <property type="molecule type" value="Genomic_DNA"/>
</dbReference>
<keyword evidence="9" id="KW-1185">Reference proteome</keyword>
<sequence length="669" mass="72844">MLPHDISCYLAISHPTAYYLMMPHVISGYLILSHDISCYLFIVKPKKLNIMENVLLLSVLYTMVSLFIFTGTEASPSTTSVILNTSLGDVLGIRKAVGAGESAVEIFYGIPFAQPPVGNRRFRPPLPAQSWGSTTLDGTVKPKACWQEIDTSYEQFSGVDMWNPNTERDEDCLYLNVWRPEGSQNSYQGSGDGDDSDSSHKTIMVWIFGGGFTGGSAVLDVYEASQLAVREGVIVISIAYRLGPFGFLYLGNGEVPGNVGLLDQAMALQWIRDNAINLGGSPDDITIFGESAGAASVGFHLLSPMSRHLFKNAIMQSTTPLAEWAVMDRAKATSRALELSRKLSCLNDTETDATDIDTSALLACLQGKNPALISSEQLNITGMTFAPVVDGNFLIAEPAEMINNGDIKITNVIVGVTKDEGIYFDLYAFNIQLNSSGELTEQRFDEIMLAIAGNDVSFKEQLIATYTEEEGDSPMDIVDAASGDAWFKCSVVNFAQKYAQLGGQVYKYSFEENLSSNPWPDWMGVMHGYEIEAVFGIPLAPGSNNTSAEKDLSSQVMKMWANFAKTGSPSGNDEDIAWPLYTTGDKQYVKIDAHGLHREDDLRDGLCQLWTSSHQSSNATSTDFTFQSSNSTFANAAIQQNQSGPAYTPHADNSRSAEASLDVSEVVIV</sequence>
<dbReference type="PRINTS" id="PR00878">
    <property type="entry name" value="CHOLNESTRASE"/>
</dbReference>
<dbReference type="GO" id="GO:0005886">
    <property type="term" value="C:plasma membrane"/>
    <property type="evidence" value="ECO:0007669"/>
    <property type="project" value="TreeGrafter"/>
</dbReference>
<evidence type="ECO:0000313" key="8">
    <source>
        <dbReference type="EMBL" id="GFO28873.1"/>
    </source>
</evidence>
<dbReference type="InterPro" id="IPR002018">
    <property type="entry name" value="CarbesteraseB"/>
</dbReference>
<keyword evidence="6" id="KW-1133">Transmembrane helix</keyword>
<dbReference type="PANTHER" id="PTHR43918:SF12">
    <property type="entry name" value="ACETYLCHOLINESTERASE 1"/>
    <property type="match status" value="1"/>
</dbReference>
<dbReference type="InterPro" id="IPR029058">
    <property type="entry name" value="AB_hydrolase_fold"/>
</dbReference>
<proteinExistence type="inferred from homology"/>
<evidence type="ECO:0000313" key="9">
    <source>
        <dbReference type="Proteomes" id="UP000735302"/>
    </source>
</evidence>
<feature type="transmembrane region" description="Helical" evidence="6">
    <location>
        <begin position="54"/>
        <end position="72"/>
    </location>
</feature>
<name>A0AAV4CD39_9GAST</name>
<comment type="similarity">
    <text evidence="1">Belongs to the type-B carboxylesterase/lipase family.</text>
</comment>